<sequence>MSISWIEITLNNQIYLEKAFQLYDRSFPIEVREPHQILLNSLQYAEKQNANHFHFLIGLEKEELVSLATAHYLAEVNAGFIVYLAVSENRRKKGLGSRTLQQMERLLNEDAALNKQQNISAISLETEKYEEGSSMVEKEACEKRNLFFKKNSYQVYDEIHYFQPPLHGEGACVPLNLLIKTMGKEFCTKEECREIIKAMYREKYAGVNGIDKKILSNCWEEMFKE</sequence>
<keyword evidence="2" id="KW-0808">Transferase</keyword>
<dbReference type="InterPro" id="IPR016181">
    <property type="entry name" value="Acyl_CoA_acyltransferase"/>
</dbReference>
<evidence type="ECO:0000313" key="2">
    <source>
        <dbReference type="EMBL" id="MBB6445344.1"/>
    </source>
</evidence>
<accession>A0A7X0HR79</accession>
<dbReference type="AlphaFoldDB" id="A0A7X0HR79"/>
<dbReference type="EMBL" id="JACHGK010000005">
    <property type="protein sequence ID" value="MBB6445344.1"/>
    <property type="molecule type" value="Genomic_DNA"/>
</dbReference>
<dbReference type="Gene3D" id="3.40.630.30">
    <property type="match status" value="1"/>
</dbReference>
<comment type="caution">
    <text evidence="2">The sequence shown here is derived from an EMBL/GenBank/DDBJ whole genome shotgun (WGS) entry which is preliminary data.</text>
</comment>
<name>A0A7X0HR79_9BACI</name>
<proteinExistence type="predicted"/>
<dbReference type="SUPFAM" id="SSF55729">
    <property type="entry name" value="Acyl-CoA N-acyltransferases (Nat)"/>
    <property type="match status" value="1"/>
</dbReference>
<dbReference type="CDD" id="cd04301">
    <property type="entry name" value="NAT_SF"/>
    <property type="match status" value="1"/>
</dbReference>
<gene>
    <name evidence="2" type="ORF">HNR53_001962</name>
</gene>
<feature type="domain" description="N-acetyltransferase" evidence="1">
    <location>
        <begin position="6"/>
        <end position="206"/>
    </location>
</feature>
<evidence type="ECO:0000259" key="1">
    <source>
        <dbReference type="PROSITE" id="PS51186"/>
    </source>
</evidence>
<protein>
    <submittedName>
        <fullName evidence="2">GNAT superfamily N-acetyltransferase</fullName>
    </submittedName>
</protein>
<dbReference type="GO" id="GO:0016747">
    <property type="term" value="F:acyltransferase activity, transferring groups other than amino-acyl groups"/>
    <property type="evidence" value="ECO:0007669"/>
    <property type="project" value="InterPro"/>
</dbReference>
<dbReference type="Proteomes" id="UP000531594">
    <property type="component" value="Unassembled WGS sequence"/>
</dbReference>
<dbReference type="Pfam" id="PF00583">
    <property type="entry name" value="Acetyltransf_1"/>
    <property type="match status" value="1"/>
</dbReference>
<evidence type="ECO:0000313" key="3">
    <source>
        <dbReference type="Proteomes" id="UP000531594"/>
    </source>
</evidence>
<organism evidence="2 3">
    <name type="scientific">Bacillus benzoevorans</name>
    <dbReference type="NCBI Taxonomy" id="1456"/>
    <lineage>
        <taxon>Bacteria</taxon>
        <taxon>Bacillati</taxon>
        <taxon>Bacillota</taxon>
        <taxon>Bacilli</taxon>
        <taxon>Bacillales</taxon>
        <taxon>Bacillaceae</taxon>
        <taxon>Bacillus</taxon>
    </lineage>
</organism>
<reference evidence="2 3" key="1">
    <citation type="submission" date="2020-08" db="EMBL/GenBank/DDBJ databases">
        <title>Genomic Encyclopedia of Type Strains, Phase IV (KMG-IV): sequencing the most valuable type-strain genomes for metagenomic binning, comparative biology and taxonomic classification.</title>
        <authorList>
            <person name="Goeker M."/>
        </authorList>
    </citation>
    <scope>NUCLEOTIDE SEQUENCE [LARGE SCALE GENOMIC DNA]</scope>
    <source>
        <strain evidence="2 3">DSM 5391</strain>
    </source>
</reference>
<keyword evidence="3" id="KW-1185">Reference proteome</keyword>
<dbReference type="InterPro" id="IPR000182">
    <property type="entry name" value="GNAT_dom"/>
</dbReference>
<dbReference type="RefSeq" id="WP_184525279.1">
    <property type="nucleotide sequence ID" value="NZ_JACHGK010000005.1"/>
</dbReference>
<dbReference type="PROSITE" id="PS51186">
    <property type="entry name" value="GNAT"/>
    <property type="match status" value="1"/>
</dbReference>